<evidence type="ECO:0000313" key="2">
    <source>
        <dbReference type="Proteomes" id="UP001595683"/>
    </source>
</evidence>
<name>A0ABV7VC39_9SPHN</name>
<keyword evidence="2" id="KW-1185">Reference proteome</keyword>
<organism evidence="1 2">
    <name type="scientific">Novosphingobium pokkalii</name>
    <dbReference type="NCBI Taxonomy" id="1770194"/>
    <lineage>
        <taxon>Bacteria</taxon>
        <taxon>Pseudomonadati</taxon>
        <taxon>Pseudomonadota</taxon>
        <taxon>Alphaproteobacteria</taxon>
        <taxon>Sphingomonadales</taxon>
        <taxon>Sphingomonadaceae</taxon>
        <taxon>Novosphingobium</taxon>
    </lineage>
</organism>
<gene>
    <name evidence="1" type="ORF">ACFOOT_20065</name>
</gene>
<comment type="caution">
    <text evidence="1">The sequence shown here is derived from an EMBL/GenBank/DDBJ whole genome shotgun (WGS) entry which is preliminary data.</text>
</comment>
<accession>A0ABV7VC39</accession>
<dbReference type="EMBL" id="JBHRYE010000051">
    <property type="protein sequence ID" value="MFC3673723.1"/>
    <property type="molecule type" value="Genomic_DNA"/>
</dbReference>
<reference evidence="2" key="1">
    <citation type="journal article" date="2019" name="Int. J. Syst. Evol. Microbiol.">
        <title>The Global Catalogue of Microorganisms (GCM) 10K type strain sequencing project: providing services to taxonomists for standard genome sequencing and annotation.</title>
        <authorList>
            <consortium name="The Broad Institute Genomics Platform"/>
            <consortium name="The Broad Institute Genome Sequencing Center for Infectious Disease"/>
            <person name="Wu L."/>
            <person name="Ma J."/>
        </authorList>
    </citation>
    <scope>NUCLEOTIDE SEQUENCE [LARGE SCALE GENOMIC DNA]</scope>
    <source>
        <strain evidence="2">KCTC 42224</strain>
    </source>
</reference>
<sequence length="47" mass="5138">MANLKFGNVRELVPPDLFHASVCPSREDVAEFNHERTGLPIATSIGT</sequence>
<proteinExistence type="predicted"/>
<dbReference type="Proteomes" id="UP001595683">
    <property type="component" value="Unassembled WGS sequence"/>
</dbReference>
<dbReference type="RefSeq" id="WP_191325743.1">
    <property type="nucleotide sequence ID" value="NZ_BMZP01000021.1"/>
</dbReference>
<protein>
    <submittedName>
        <fullName evidence="1">Uncharacterized protein</fullName>
    </submittedName>
</protein>
<evidence type="ECO:0000313" key="1">
    <source>
        <dbReference type="EMBL" id="MFC3673723.1"/>
    </source>
</evidence>